<dbReference type="InterPro" id="IPR023801">
    <property type="entry name" value="His_deacetylse_dom"/>
</dbReference>
<evidence type="ECO:0000256" key="2">
    <source>
        <dbReference type="ARBA" id="ARBA00005947"/>
    </source>
</evidence>
<name>A0A8J7SG13_9PROT</name>
<dbReference type="PANTHER" id="PTHR10625">
    <property type="entry name" value="HISTONE DEACETYLASE HDAC1-RELATED"/>
    <property type="match status" value="1"/>
</dbReference>
<dbReference type="RefSeq" id="WP_210680032.1">
    <property type="nucleotide sequence ID" value="NZ_JAGMWN010000001.1"/>
</dbReference>
<dbReference type="EMBL" id="JAGMWN010000001">
    <property type="protein sequence ID" value="MBP5855443.1"/>
    <property type="molecule type" value="Genomic_DNA"/>
</dbReference>
<dbReference type="SUPFAM" id="SSF52768">
    <property type="entry name" value="Arginase/deacetylase"/>
    <property type="match status" value="1"/>
</dbReference>
<organism evidence="6 7">
    <name type="scientific">Marivibrio halodurans</name>
    <dbReference type="NCBI Taxonomy" id="2039722"/>
    <lineage>
        <taxon>Bacteria</taxon>
        <taxon>Pseudomonadati</taxon>
        <taxon>Pseudomonadota</taxon>
        <taxon>Alphaproteobacteria</taxon>
        <taxon>Rhodospirillales</taxon>
        <taxon>Rhodospirillaceae</taxon>
        <taxon>Marivibrio</taxon>
    </lineage>
</organism>
<sequence length="373" mass="41032">MVTRPHFIASEIYRKSRYGAKHPLSIPRVSLVADMIRLLGWLDEAVYRDGPVATPAQLARFHDPTYIEAVRRAERTGSLSDEERRRWNVGAGGNPIYGEVYRRPATAAGSSILAAEMLREGGIVHSPAGGTHHGRPDRASGFCYFNDPVLGILTLLDQGITPIAYIDLDAHHGDGVEAAFGDDPRVLTLSVHQEGLWPRTGTVERARSLVGAVNFPVPEGFHDDEFAYVLESAVLPLVVDHAPAAIVIQCGVDGLFEDPLSKLALSNGSYWRAVDMLRPLAPRLLVLGGGGYNPFAVARAWSGVWARLNHLEIPDRLPKQAESLLRAVPWRHSMARSAPNHWFTTLADRPRGGPIREPVRAMIREALWKKALV</sequence>
<dbReference type="CDD" id="cd09994">
    <property type="entry name" value="HDAC_AcuC_like"/>
    <property type="match status" value="1"/>
</dbReference>
<dbReference type="InterPro" id="IPR037138">
    <property type="entry name" value="His_deacetylse_dom_sf"/>
</dbReference>
<evidence type="ECO:0000313" key="6">
    <source>
        <dbReference type="EMBL" id="MBP5855443.1"/>
    </source>
</evidence>
<dbReference type="InterPro" id="IPR023696">
    <property type="entry name" value="Ureohydrolase_dom_sf"/>
</dbReference>
<proteinExistence type="inferred from homology"/>
<comment type="pathway">
    <text evidence="1">Ketone degradation; acetoin degradation.</text>
</comment>
<evidence type="ECO:0000256" key="4">
    <source>
        <dbReference type="ARBA" id="ARBA00022627"/>
    </source>
</evidence>
<dbReference type="InterPro" id="IPR003085">
    <property type="entry name" value="AcuC"/>
</dbReference>
<dbReference type="Proteomes" id="UP000672602">
    <property type="component" value="Unassembled WGS sequence"/>
</dbReference>
<evidence type="ECO:0000313" key="7">
    <source>
        <dbReference type="Proteomes" id="UP000672602"/>
    </source>
</evidence>
<evidence type="ECO:0000256" key="1">
    <source>
        <dbReference type="ARBA" id="ARBA00005101"/>
    </source>
</evidence>
<dbReference type="GO" id="GO:0045150">
    <property type="term" value="P:acetoin catabolic process"/>
    <property type="evidence" value="ECO:0007669"/>
    <property type="project" value="UniProtKB-UniPathway"/>
</dbReference>
<comment type="similarity">
    <text evidence="2">Belongs to the histone deacetylase family.</text>
</comment>
<dbReference type="Pfam" id="PF00850">
    <property type="entry name" value="Hist_deacetyl"/>
    <property type="match status" value="1"/>
</dbReference>
<dbReference type="InterPro" id="IPR000286">
    <property type="entry name" value="HDACs"/>
</dbReference>
<keyword evidence="7" id="KW-1185">Reference proteome</keyword>
<dbReference type="UniPathway" id="UPA00040"/>
<comment type="caution">
    <text evidence="6">The sequence shown here is derived from an EMBL/GenBank/DDBJ whole genome shotgun (WGS) entry which is preliminary data.</text>
</comment>
<dbReference type="PRINTS" id="PR01270">
    <property type="entry name" value="HDASUPER"/>
</dbReference>
<keyword evidence="4" id="KW-0006">Acetoin catabolism</keyword>
<evidence type="ECO:0000256" key="3">
    <source>
        <dbReference type="ARBA" id="ARBA00020218"/>
    </source>
</evidence>
<gene>
    <name evidence="6" type="ORF">KAJ83_00350</name>
</gene>
<dbReference type="GO" id="GO:0040029">
    <property type="term" value="P:epigenetic regulation of gene expression"/>
    <property type="evidence" value="ECO:0007669"/>
    <property type="project" value="TreeGrafter"/>
</dbReference>
<reference evidence="6" key="1">
    <citation type="submission" date="2021-04" db="EMBL/GenBank/DDBJ databases">
        <authorList>
            <person name="Zhang D.-C."/>
        </authorList>
    </citation>
    <scope>NUCLEOTIDE SEQUENCE</scope>
    <source>
        <strain evidence="6">CGMCC 1.15697</strain>
    </source>
</reference>
<protein>
    <recommendedName>
        <fullName evidence="3">Acetoin utilization protein AcuC</fullName>
    </recommendedName>
</protein>
<dbReference type="GO" id="GO:0004407">
    <property type="term" value="F:histone deacetylase activity"/>
    <property type="evidence" value="ECO:0007669"/>
    <property type="project" value="TreeGrafter"/>
</dbReference>
<feature type="domain" description="Histone deacetylase" evidence="5">
    <location>
        <begin position="22"/>
        <end position="307"/>
    </location>
</feature>
<dbReference type="PANTHER" id="PTHR10625:SF10">
    <property type="entry name" value="HISTONE DEACETYLASE HDAC1"/>
    <property type="match status" value="1"/>
</dbReference>
<dbReference type="Gene3D" id="3.40.800.20">
    <property type="entry name" value="Histone deacetylase domain"/>
    <property type="match status" value="1"/>
</dbReference>
<dbReference type="AlphaFoldDB" id="A0A8J7SG13"/>
<evidence type="ECO:0000259" key="5">
    <source>
        <dbReference type="Pfam" id="PF00850"/>
    </source>
</evidence>
<accession>A0A8J7SG13</accession>